<name>A0ABT4ASP9_9ACTN</name>
<comment type="caution">
    <text evidence="1">The sequence shown here is derived from an EMBL/GenBank/DDBJ whole genome shotgun (WGS) entry which is preliminary data.</text>
</comment>
<evidence type="ECO:0000313" key="1">
    <source>
        <dbReference type="EMBL" id="MCY1136842.1"/>
    </source>
</evidence>
<reference evidence="1" key="1">
    <citation type="submission" date="2022-11" db="EMBL/GenBank/DDBJ databases">
        <authorList>
            <person name="Somphong A."/>
            <person name="Phongsopitanun W."/>
        </authorList>
    </citation>
    <scope>NUCLEOTIDE SEQUENCE</scope>
    <source>
        <strain evidence="1">Pm04-4</strain>
    </source>
</reference>
<dbReference type="EMBL" id="JAPNTZ010000001">
    <property type="protein sequence ID" value="MCY1136842.1"/>
    <property type="molecule type" value="Genomic_DNA"/>
</dbReference>
<dbReference type="Proteomes" id="UP001151002">
    <property type="component" value="Unassembled WGS sequence"/>
</dbReference>
<organism evidence="1 2">
    <name type="scientific">Paractinoplanes pyxinae</name>
    <dbReference type="NCBI Taxonomy" id="2997416"/>
    <lineage>
        <taxon>Bacteria</taxon>
        <taxon>Bacillati</taxon>
        <taxon>Actinomycetota</taxon>
        <taxon>Actinomycetes</taxon>
        <taxon>Micromonosporales</taxon>
        <taxon>Micromonosporaceae</taxon>
        <taxon>Paractinoplanes</taxon>
    </lineage>
</organism>
<evidence type="ECO:0000313" key="2">
    <source>
        <dbReference type="Proteomes" id="UP001151002"/>
    </source>
</evidence>
<proteinExistence type="predicted"/>
<accession>A0ABT4ASP9</accession>
<sequence>MTSPGLLGWGDVAIGAAVRTGENAAITVDRLRARWNSLGADASGLRQRLAERGATERGRAVGAGSRLIDQLIDIPLERVLRILENEPERIRVLVRGQRETMVDEVVGRVRASAVAGDEAVDRLTLRLGRRAPTDSR</sequence>
<gene>
    <name evidence="1" type="ORF">OWR29_02450</name>
</gene>
<protein>
    <submittedName>
        <fullName evidence="1">Uncharacterized protein</fullName>
    </submittedName>
</protein>
<keyword evidence="2" id="KW-1185">Reference proteome</keyword>
<dbReference type="RefSeq" id="WP_267560621.1">
    <property type="nucleotide sequence ID" value="NZ_JAPNTZ010000001.1"/>
</dbReference>